<dbReference type="AlphaFoldDB" id="A0A2W7RJ72"/>
<reference evidence="1 2" key="1">
    <citation type="submission" date="2018-06" db="EMBL/GenBank/DDBJ databases">
        <title>Genomic Encyclopedia of Archaeal and Bacterial Type Strains, Phase II (KMG-II): from individual species to whole genera.</title>
        <authorList>
            <person name="Goeker M."/>
        </authorList>
    </citation>
    <scope>NUCLEOTIDE SEQUENCE [LARGE SCALE GENOMIC DNA]</scope>
    <source>
        <strain evidence="1 2">DSM 23241</strain>
    </source>
</reference>
<evidence type="ECO:0000313" key="2">
    <source>
        <dbReference type="Proteomes" id="UP000249720"/>
    </source>
</evidence>
<sequence>MANVKLSTAELELVTNIPVILTKNRIINAVQEIFGELSTAYQSCIEKTHGLPDNVKAISPKIYKGENYEGLPWVMLDYPRYFTRTDELAIRSYFWWGNYFSITLQVSGEFISQFAEGIVRLAKVQSDWQLMTHEDKWHHIISNSNSTPLQGVQAAQLLQMPFIKVVKTHPLQQWDMAPAFFTASFETLVKIVFG</sequence>
<protein>
    <submittedName>
        <fullName evidence="1">Uncharacterized protein</fullName>
    </submittedName>
</protein>
<dbReference type="OrthoDB" id="2575320at2"/>
<organism evidence="1 2">
    <name type="scientific">Hydrotalea sandarakina</name>
    <dbReference type="NCBI Taxonomy" id="1004304"/>
    <lineage>
        <taxon>Bacteria</taxon>
        <taxon>Pseudomonadati</taxon>
        <taxon>Bacteroidota</taxon>
        <taxon>Chitinophagia</taxon>
        <taxon>Chitinophagales</taxon>
        <taxon>Chitinophagaceae</taxon>
        <taxon>Hydrotalea</taxon>
    </lineage>
</organism>
<accession>A0A2W7RJ72</accession>
<proteinExistence type="predicted"/>
<evidence type="ECO:0000313" key="1">
    <source>
        <dbReference type="EMBL" id="PZX60908.1"/>
    </source>
</evidence>
<name>A0A2W7RJ72_9BACT</name>
<gene>
    <name evidence="1" type="ORF">LX80_02392</name>
</gene>
<dbReference type="EMBL" id="QKZV01000008">
    <property type="protein sequence ID" value="PZX60908.1"/>
    <property type="molecule type" value="Genomic_DNA"/>
</dbReference>
<comment type="caution">
    <text evidence="1">The sequence shown here is derived from an EMBL/GenBank/DDBJ whole genome shotgun (WGS) entry which is preliminary data.</text>
</comment>
<dbReference type="Proteomes" id="UP000249720">
    <property type="component" value="Unassembled WGS sequence"/>
</dbReference>
<keyword evidence="2" id="KW-1185">Reference proteome</keyword>
<dbReference type="RefSeq" id="WP_111296760.1">
    <property type="nucleotide sequence ID" value="NZ_QKZV01000008.1"/>
</dbReference>